<feature type="compositionally biased region" description="Polar residues" evidence="1">
    <location>
        <begin position="260"/>
        <end position="271"/>
    </location>
</feature>
<evidence type="ECO:0000313" key="3">
    <source>
        <dbReference type="Proteomes" id="UP000827721"/>
    </source>
</evidence>
<sequence>MPIIESLSSLHLPVPMDIVRFGVGSPRGSKGIMTMQKQIVIENRRKTETVPDLTDFMNDMFFGTIDKGKKTYNLTGDDDRLDDEDVDFDDSTRSDSSRMTQEWLDEAKRMVASSPGLSESPSKLTGSPCRFAAVQARLSHSSFDRRDPLSRSARRHRAVEGFSGEILSKTAKHSRNKSTSLDSSTPPSAEQSPTAAVHKWFSNILNPTPHSPPSTPNLSPDPTALVLPPRQSIQRKSRFQTDNTAFQPQPIPVHSRRTFRTNSGPTTQEQVLSPPKNLTVPGHRRSTSSSTLDEPLSPPNNLVESVHRRLISKSTCSLDKVGQKTNFSGCFNQEKDSTPDPGLNGFLKEQRIKFEKISNRKLDFKAKIVLPAPSNSTSSVVAAICYAWLLENRVRKNKGESDRERYTVLPVMNVRRGKMWNHQQTAWLFHYVGLDATSLLFADEVDLESLIMAGKLSILVVGQDCVRTSGEVGSQCTILTDNYCEDAYDLLQTPTLKKLLLAGILLDTQNLDSSAAFSMTRDAEAVQLLSVGSSPNDRNTLFDQLMQDERDSSFTEALKHNYGKSPNGQENGAQLENRVKDRKSNSISHSEAIKQKSNKNPNDGRNVKNDKISPKLGKPISSPVQATAALAATQVVLDNSRGKNRFSLAKWFGFGSK</sequence>
<dbReference type="EMBL" id="JAFEMO010000013">
    <property type="protein sequence ID" value="KAH7549822.1"/>
    <property type="molecule type" value="Genomic_DNA"/>
</dbReference>
<keyword evidence="3" id="KW-1185">Reference proteome</keyword>
<feature type="compositionally biased region" description="Acidic residues" evidence="1">
    <location>
        <begin position="79"/>
        <end position="89"/>
    </location>
</feature>
<accession>A0ABQ8H7D8</accession>
<dbReference type="SUPFAM" id="SSF64182">
    <property type="entry name" value="DHH phosphoesterases"/>
    <property type="match status" value="1"/>
</dbReference>
<evidence type="ECO:0000256" key="1">
    <source>
        <dbReference type="SAM" id="MobiDB-lite"/>
    </source>
</evidence>
<feature type="compositionally biased region" description="Polar residues" evidence="1">
    <location>
        <begin position="177"/>
        <end position="194"/>
    </location>
</feature>
<dbReference type="Gene3D" id="3.90.1640.10">
    <property type="entry name" value="inorganic pyrophosphatase (n-terminal core)"/>
    <property type="match status" value="2"/>
</dbReference>
<organism evidence="2 3">
    <name type="scientific">Xanthoceras sorbifolium</name>
    <dbReference type="NCBI Taxonomy" id="99658"/>
    <lineage>
        <taxon>Eukaryota</taxon>
        <taxon>Viridiplantae</taxon>
        <taxon>Streptophyta</taxon>
        <taxon>Embryophyta</taxon>
        <taxon>Tracheophyta</taxon>
        <taxon>Spermatophyta</taxon>
        <taxon>Magnoliopsida</taxon>
        <taxon>eudicotyledons</taxon>
        <taxon>Gunneridae</taxon>
        <taxon>Pentapetalae</taxon>
        <taxon>rosids</taxon>
        <taxon>malvids</taxon>
        <taxon>Sapindales</taxon>
        <taxon>Sapindaceae</taxon>
        <taxon>Xanthoceroideae</taxon>
        <taxon>Xanthoceras</taxon>
    </lineage>
</organism>
<dbReference type="InterPro" id="IPR038763">
    <property type="entry name" value="DHH_sf"/>
</dbReference>
<evidence type="ECO:0000313" key="2">
    <source>
        <dbReference type="EMBL" id="KAH7549822.1"/>
    </source>
</evidence>
<protein>
    <submittedName>
        <fullName evidence="2">Uncharacterized protein</fullName>
    </submittedName>
</protein>
<feature type="region of interest" description="Disordered" evidence="1">
    <location>
        <begin position="74"/>
        <end position="101"/>
    </location>
</feature>
<gene>
    <name evidence="2" type="ORF">JRO89_XS13G0086900</name>
</gene>
<dbReference type="Proteomes" id="UP000827721">
    <property type="component" value="Unassembled WGS sequence"/>
</dbReference>
<comment type="caution">
    <text evidence="2">The sequence shown here is derived from an EMBL/GenBank/DDBJ whole genome shotgun (WGS) entry which is preliminary data.</text>
</comment>
<proteinExistence type="predicted"/>
<dbReference type="PANTHER" id="PTHR12112:SF39">
    <property type="entry name" value="EG:152A3.5 PROTEIN (FBGN0003116_PN PROTEIN)"/>
    <property type="match status" value="1"/>
</dbReference>
<feature type="region of interest" description="Disordered" evidence="1">
    <location>
        <begin position="578"/>
        <end position="620"/>
    </location>
</feature>
<dbReference type="PANTHER" id="PTHR12112">
    <property type="entry name" value="BNIP - RELATED"/>
    <property type="match status" value="1"/>
</dbReference>
<feature type="region of interest" description="Disordered" evidence="1">
    <location>
        <begin position="140"/>
        <end position="301"/>
    </location>
</feature>
<name>A0ABQ8H7D8_9ROSI</name>
<reference evidence="2 3" key="1">
    <citation type="submission" date="2021-02" db="EMBL/GenBank/DDBJ databases">
        <title>Plant Genome Project.</title>
        <authorList>
            <person name="Zhang R.-G."/>
        </authorList>
    </citation>
    <scope>NUCLEOTIDE SEQUENCE [LARGE SCALE GENOMIC DNA]</scope>
    <source>
        <tissue evidence="2">Leaves</tissue>
    </source>
</reference>